<sequence length="74" mass="8774">MKKSFNKEELTIMSFYNCDDRIKLINQLESVVENVDEVEIESEINEIVIKLKGMTDDDFKEIDFKNIIEIEEDI</sequence>
<dbReference type="AlphaFoldDB" id="A0A174GNF9"/>
<dbReference type="InterPro" id="IPR041965">
    <property type="entry name" value="TTRAP_sf"/>
</dbReference>
<dbReference type="InterPro" id="IPR025468">
    <property type="entry name" value="TTRAP"/>
</dbReference>
<protein>
    <recommendedName>
        <fullName evidence="3">Tranposon-transfer assisting protein</fullName>
    </recommendedName>
</protein>
<proteinExistence type="predicted"/>
<dbReference type="RefSeq" id="WP_042398850.1">
    <property type="nucleotide sequence ID" value="NZ_CYZV01000036.1"/>
</dbReference>
<dbReference type="GeneID" id="83012146"/>
<evidence type="ECO:0000313" key="2">
    <source>
        <dbReference type="Proteomes" id="UP000095558"/>
    </source>
</evidence>
<evidence type="ECO:0000313" key="1">
    <source>
        <dbReference type="EMBL" id="CUO64182.1"/>
    </source>
</evidence>
<dbReference type="EMBL" id="CYZV01000036">
    <property type="protein sequence ID" value="CUO64182.1"/>
    <property type="molecule type" value="Genomic_DNA"/>
</dbReference>
<evidence type="ECO:0008006" key="3">
    <source>
        <dbReference type="Google" id="ProtNLM"/>
    </source>
</evidence>
<dbReference type="Proteomes" id="UP000095558">
    <property type="component" value="Unassembled WGS sequence"/>
</dbReference>
<organism evidence="1 2">
    <name type="scientific">Clostridium disporicum</name>
    <dbReference type="NCBI Taxonomy" id="84024"/>
    <lineage>
        <taxon>Bacteria</taxon>
        <taxon>Bacillati</taxon>
        <taxon>Bacillota</taxon>
        <taxon>Clostridia</taxon>
        <taxon>Eubacteriales</taxon>
        <taxon>Clostridiaceae</taxon>
        <taxon>Clostridium</taxon>
    </lineage>
</organism>
<name>A0A174GNF9_9CLOT</name>
<reference evidence="1 2" key="1">
    <citation type="submission" date="2015-09" db="EMBL/GenBank/DDBJ databases">
        <authorList>
            <consortium name="Pathogen Informatics"/>
        </authorList>
    </citation>
    <scope>NUCLEOTIDE SEQUENCE [LARGE SCALE GENOMIC DNA]</scope>
    <source>
        <strain evidence="1 2">2789STDY5834855</strain>
    </source>
</reference>
<accession>A0A174GNF9</accession>
<gene>
    <name evidence="1" type="ORF">ERS852470_02931</name>
</gene>
<dbReference type="Pfam" id="PF14203">
    <property type="entry name" value="TTRAP"/>
    <property type="match status" value="1"/>
</dbReference>
<dbReference type="Gene3D" id="1.10.10.1850">
    <property type="entry name" value="Sporulation protein-like"/>
    <property type="match status" value="1"/>
</dbReference>